<dbReference type="EMBL" id="JADBDZ010000001">
    <property type="protein sequence ID" value="MBE1533247.1"/>
    <property type="molecule type" value="Genomic_DNA"/>
</dbReference>
<evidence type="ECO:0000313" key="3">
    <source>
        <dbReference type="Proteomes" id="UP000627838"/>
    </source>
</evidence>
<organism evidence="2 3">
    <name type="scientific">Actinomadura algeriensis</name>
    <dbReference type="NCBI Taxonomy" id="1679523"/>
    <lineage>
        <taxon>Bacteria</taxon>
        <taxon>Bacillati</taxon>
        <taxon>Actinomycetota</taxon>
        <taxon>Actinomycetes</taxon>
        <taxon>Streptosporangiales</taxon>
        <taxon>Thermomonosporaceae</taxon>
        <taxon>Actinomadura</taxon>
    </lineage>
</organism>
<accession>A0ABR9JRQ6</accession>
<dbReference type="RefSeq" id="WP_192759829.1">
    <property type="nucleotide sequence ID" value="NZ_JADBDZ010000001.1"/>
</dbReference>
<evidence type="ECO:0000256" key="1">
    <source>
        <dbReference type="SAM" id="MobiDB-lite"/>
    </source>
</evidence>
<sequence>MGRNVRVDAQVYAWLQSHAHGFHDAQNRALRRILGLDPAPDRPTAPTHRTGGQTASYPIDAAAADGPRGDASPARPVLEGEQ</sequence>
<gene>
    <name evidence="2" type="ORF">H4W34_003080</name>
</gene>
<proteinExistence type="predicted"/>
<feature type="region of interest" description="Disordered" evidence="1">
    <location>
        <begin position="35"/>
        <end position="82"/>
    </location>
</feature>
<comment type="caution">
    <text evidence="2">The sequence shown here is derived from an EMBL/GenBank/DDBJ whole genome shotgun (WGS) entry which is preliminary data.</text>
</comment>
<feature type="compositionally biased region" description="Low complexity" evidence="1">
    <location>
        <begin position="60"/>
        <end position="74"/>
    </location>
</feature>
<reference evidence="2 3" key="1">
    <citation type="submission" date="2020-10" db="EMBL/GenBank/DDBJ databases">
        <title>Sequencing the genomes of 1000 actinobacteria strains.</title>
        <authorList>
            <person name="Klenk H.-P."/>
        </authorList>
    </citation>
    <scope>NUCLEOTIDE SEQUENCE [LARGE SCALE GENOMIC DNA]</scope>
    <source>
        <strain evidence="2 3">DSM 46744</strain>
    </source>
</reference>
<keyword evidence="3" id="KW-1185">Reference proteome</keyword>
<protein>
    <submittedName>
        <fullName evidence="2">Negative regulator of replication initiation</fullName>
    </submittedName>
</protein>
<evidence type="ECO:0000313" key="2">
    <source>
        <dbReference type="EMBL" id="MBE1533247.1"/>
    </source>
</evidence>
<name>A0ABR9JRQ6_9ACTN</name>
<dbReference type="Proteomes" id="UP000627838">
    <property type="component" value="Unassembled WGS sequence"/>
</dbReference>